<evidence type="ECO:0000256" key="3">
    <source>
        <dbReference type="ARBA" id="ARBA00023052"/>
    </source>
</evidence>
<dbReference type="EMBL" id="DF977003">
    <property type="protein sequence ID" value="GAQ25922.1"/>
    <property type="molecule type" value="Genomic_DNA"/>
</dbReference>
<dbReference type="STRING" id="224999.GCA_001485475_01958"/>
<evidence type="ECO:0000313" key="6">
    <source>
        <dbReference type="Proteomes" id="UP000062160"/>
    </source>
</evidence>
<accession>A0A0U9HGE0</accession>
<dbReference type="Pfam" id="PF02779">
    <property type="entry name" value="Transket_pyr"/>
    <property type="match status" value="1"/>
</dbReference>
<dbReference type="InterPro" id="IPR005475">
    <property type="entry name" value="Transketolase-like_Pyr-bd"/>
</dbReference>
<name>A0A0U9HGE0_9FIRM</name>
<dbReference type="FunFam" id="3.40.50.970:FF:000001">
    <property type="entry name" value="Pyruvate dehydrogenase E1 beta subunit"/>
    <property type="match status" value="1"/>
</dbReference>
<proteinExistence type="predicted"/>
<evidence type="ECO:0000259" key="4">
    <source>
        <dbReference type="SMART" id="SM00861"/>
    </source>
</evidence>
<keyword evidence="5" id="KW-0670">Pyruvate</keyword>
<evidence type="ECO:0000313" key="5">
    <source>
        <dbReference type="EMBL" id="GAQ25922.1"/>
    </source>
</evidence>
<dbReference type="GO" id="GO:0016491">
    <property type="term" value="F:oxidoreductase activity"/>
    <property type="evidence" value="ECO:0007669"/>
    <property type="project" value="UniProtKB-KW"/>
</dbReference>
<dbReference type="AlphaFoldDB" id="A0A0U9HGE0"/>
<dbReference type="NCBIfam" id="NF006667">
    <property type="entry name" value="PRK09212.1"/>
    <property type="match status" value="1"/>
</dbReference>
<dbReference type="SMART" id="SM00861">
    <property type="entry name" value="Transket_pyr"/>
    <property type="match status" value="1"/>
</dbReference>
<dbReference type="FunFam" id="3.40.50.920:FF:000001">
    <property type="entry name" value="Pyruvate dehydrogenase E1 beta subunit"/>
    <property type="match status" value="1"/>
</dbReference>
<feature type="domain" description="Transketolase-like pyrimidine-binding" evidence="4">
    <location>
        <begin position="4"/>
        <end position="177"/>
    </location>
</feature>
<keyword evidence="6" id="KW-1185">Reference proteome</keyword>
<dbReference type="SUPFAM" id="SSF52518">
    <property type="entry name" value="Thiamin diphosphate-binding fold (THDP-binding)"/>
    <property type="match status" value="1"/>
</dbReference>
<dbReference type="OrthoDB" id="8732661at2"/>
<evidence type="ECO:0000256" key="2">
    <source>
        <dbReference type="ARBA" id="ARBA00023002"/>
    </source>
</evidence>
<comment type="cofactor">
    <cofactor evidence="1">
        <name>thiamine diphosphate</name>
        <dbReference type="ChEBI" id="CHEBI:58937"/>
    </cofactor>
</comment>
<organism evidence="5">
    <name type="scientific">Tepidanaerobacter syntrophicus</name>
    <dbReference type="NCBI Taxonomy" id="224999"/>
    <lineage>
        <taxon>Bacteria</taxon>
        <taxon>Bacillati</taxon>
        <taxon>Bacillota</taxon>
        <taxon>Clostridia</taxon>
        <taxon>Thermosediminibacterales</taxon>
        <taxon>Tepidanaerobacteraceae</taxon>
        <taxon>Tepidanaerobacter</taxon>
    </lineage>
</organism>
<dbReference type="Gene3D" id="3.40.50.920">
    <property type="match status" value="1"/>
</dbReference>
<dbReference type="InterPro" id="IPR029061">
    <property type="entry name" value="THDP-binding"/>
</dbReference>
<dbReference type="InterPro" id="IPR009014">
    <property type="entry name" value="Transketo_C/PFOR_II"/>
</dbReference>
<dbReference type="PANTHER" id="PTHR43257:SF2">
    <property type="entry name" value="PYRUVATE DEHYDROGENASE E1 COMPONENT SUBUNIT BETA"/>
    <property type="match status" value="1"/>
</dbReference>
<dbReference type="Proteomes" id="UP000062160">
    <property type="component" value="Unassembled WGS sequence"/>
</dbReference>
<dbReference type="Pfam" id="PF02780">
    <property type="entry name" value="Transketolase_C"/>
    <property type="match status" value="1"/>
</dbReference>
<keyword evidence="2" id="KW-0560">Oxidoreductase</keyword>
<dbReference type="CDD" id="cd07036">
    <property type="entry name" value="TPP_PYR_E1-PDHc-beta_like"/>
    <property type="match status" value="1"/>
</dbReference>
<protein>
    <submittedName>
        <fullName evidence="5">Pyruvate dehydrogenase E1 component beta subunit</fullName>
    </submittedName>
</protein>
<dbReference type="PANTHER" id="PTHR43257">
    <property type="entry name" value="PYRUVATE DEHYDROGENASE E1 COMPONENT BETA SUBUNIT"/>
    <property type="match status" value="1"/>
</dbReference>
<dbReference type="RefSeq" id="WP_059033571.1">
    <property type="nucleotide sequence ID" value="NZ_BSDN01000005.1"/>
</dbReference>
<evidence type="ECO:0000256" key="1">
    <source>
        <dbReference type="ARBA" id="ARBA00001964"/>
    </source>
</evidence>
<keyword evidence="3" id="KW-0786">Thiamine pyrophosphate</keyword>
<dbReference type="SUPFAM" id="SSF52922">
    <property type="entry name" value="TK C-terminal domain-like"/>
    <property type="match status" value="1"/>
</dbReference>
<dbReference type="InterPro" id="IPR033248">
    <property type="entry name" value="Transketolase_C"/>
</dbReference>
<sequence>MRKMNFAQAINEALRNELKRDPKVFLMGEDVVHGVFGVTAGLIDEFGKERVRNTPISEEAIAGGAVGAAAAGSRPVAEIMFIDFATVAMDQIVNQAAKMRYMFGGRITLPITFRTMVGAGIQAAAQHSQSLEAWFTHVPGLKVVYPSTPKDALGLTIAAIRDDNPVIVLEHKLLYAMEGEVPDENEPIPIGVADIKREGKDVTIIATGMMVHKALNAANQLASNGVEAEIVDPRSLFPIDKDMIYDSVKKTHKVVIVSEEVKRGAWTAELASMIAEDVFDYLDAPIMRIGALNTPIPFSKTLENFVVPNETDIIKAVQAIV</sequence>
<reference evidence="5" key="1">
    <citation type="journal article" date="2016" name="Genome Announc.">
        <title>Draft Genome Sequence of the Syntrophic Lactate-Degrading Bacterium Tepidanaerobacter syntrophicus JLT.</title>
        <authorList>
            <person name="Matsuura N."/>
            <person name="Ohashi A."/>
            <person name="Tourlousse D.M."/>
            <person name="Sekiguchi Y."/>
        </authorList>
    </citation>
    <scope>NUCLEOTIDE SEQUENCE [LARGE SCALE GENOMIC DNA]</scope>
    <source>
        <strain evidence="5">JL</strain>
    </source>
</reference>
<dbReference type="Gene3D" id="3.40.50.970">
    <property type="match status" value="1"/>
</dbReference>
<gene>
    <name evidence="5" type="ORF">TSYNT_9172</name>
</gene>